<protein>
    <recommendedName>
        <fullName evidence="1">DUF7848 domain-containing protein</fullName>
    </recommendedName>
</protein>
<evidence type="ECO:0000313" key="3">
    <source>
        <dbReference type="Proteomes" id="UP001500063"/>
    </source>
</evidence>
<dbReference type="Pfam" id="PF25232">
    <property type="entry name" value="DUF7848"/>
    <property type="match status" value="1"/>
</dbReference>
<organism evidence="2 3">
    <name type="scientific">Streptomyces blastmyceticus</name>
    <dbReference type="NCBI Taxonomy" id="68180"/>
    <lineage>
        <taxon>Bacteria</taxon>
        <taxon>Bacillati</taxon>
        <taxon>Actinomycetota</taxon>
        <taxon>Actinomycetes</taxon>
        <taxon>Kitasatosporales</taxon>
        <taxon>Streptomycetaceae</taxon>
        <taxon>Streptomyces</taxon>
    </lineage>
</organism>
<dbReference type="RefSeq" id="WP_344122988.1">
    <property type="nucleotide sequence ID" value="NZ_BAAABW010000031.1"/>
</dbReference>
<dbReference type="EMBL" id="BAAABW010000031">
    <property type="protein sequence ID" value="GAA0374307.1"/>
    <property type="molecule type" value="Genomic_DNA"/>
</dbReference>
<evidence type="ECO:0000259" key="1">
    <source>
        <dbReference type="Pfam" id="PF25232"/>
    </source>
</evidence>
<keyword evidence="3" id="KW-1185">Reference proteome</keyword>
<dbReference type="Proteomes" id="UP001500063">
    <property type="component" value="Unassembled WGS sequence"/>
</dbReference>
<dbReference type="InterPro" id="IPR057170">
    <property type="entry name" value="DUF7848"/>
</dbReference>
<sequence>MTRQSFKFADWATAPDPDAAAEYVVICRDVVKHDDDYEHDTPCRWEFRALDDRAAADKQQKAHADKEGHRLFLEISTCPTVVTPPPGSVLAGRLARRERAAAQ</sequence>
<accession>A0ABP3HM94</accession>
<name>A0ABP3HM94_9ACTN</name>
<feature type="domain" description="DUF7848" evidence="1">
    <location>
        <begin position="1"/>
        <end position="84"/>
    </location>
</feature>
<proteinExistence type="predicted"/>
<evidence type="ECO:0000313" key="2">
    <source>
        <dbReference type="EMBL" id="GAA0374307.1"/>
    </source>
</evidence>
<comment type="caution">
    <text evidence="2">The sequence shown here is derived from an EMBL/GenBank/DDBJ whole genome shotgun (WGS) entry which is preliminary data.</text>
</comment>
<reference evidence="3" key="1">
    <citation type="journal article" date="2019" name="Int. J. Syst. Evol. Microbiol.">
        <title>The Global Catalogue of Microorganisms (GCM) 10K type strain sequencing project: providing services to taxonomists for standard genome sequencing and annotation.</title>
        <authorList>
            <consortium name="The Broad Institute Genomics Platform"/>
            <consortium name="The Broad Institute Genome Sequencing Center for Infectious Disease"/>
            <person name="Wu L."/>
            <person name="Ma J."/>
        </authorList>
    </citation>
    <scope>NUCLEOTIDE SEQUENCE [LARGE SCALE GENOMIC DNA]</scope>
    <source>
        <strain evidence="3">JCM 4565</strain>
    </source>
</reference>
<gene>
    <name evidence="2" type="ORF">GCM10010319_61030</name>
</gene>